<evidence type="ECO:0000313" key="3">
    <source>
        <dbReference type="EMBL" id="GAB09501.1"/>
    </source>
</evidence>
<keyword evidence="1" id="KW-1133">Transmembrane helix</keyword>
<keyword evidence="1" id="KW-0812">Transmembrane</keyword>
<keyword evidence="4" id="KW-1185">Reference proteome</keyword>
<keyword evidence="1" id="KW-0472">Membrane</keyword>
<evidence type="ECO:0000256" key="1">
    <source>
        <dbReference type="SAM" id="Phobius"/>
    </source>
</evidence>
<sequence>MDEVTGMYGMDGSPPATTVRTAYPPAALYGVGVSKWLRSRQPSRRRWGLMARLAMIGLIVVEGIIASAATWIYFAARTRMVAPDEVPAGSTVLVLGAKVIDGEPGEYVRARLDTAIAMYRSGRVTTILNSGNGSSRYGSETAAMRSYLERAGIPSSAILDDPAGYDTERSCARARSEFGLSSVVLVTQDFHLDRAIALCRLDGPDPIGVAAPCPDCAWWSIARNHLRETLLARPRALLSTVLP</sequence>
<protein>
    <recommendedName>
        <fullName evidence="2">DUF218 domain-containing protein</fullName>
    </recommendedName>
</protein>
<name>G7H0X6_9ACTN</name>
<evidence type="ECO:0000313" key="4">
    <source>
        <dbReference type="Proteomes" id="UP000035088"/>
    </source>
</evidence>
<dbReference type="InterPro" id="IPR051599">
    <property type="entry name" value="Cell_Envelope_Assoc"/>
</dbReference>
<dbReference type="InterPro" id="IPR003848">
    <property type="entry name" value="DUF218"/>
</dbReference>
<comment type="caution">
    <text evidence="3">The sequence shown here is derived from an EMBL/GenBank/DDBJ whole genome shotgun (WGS) entry which is preliminary data.</text>
</comment>
<accession>G7H0X6</accession>
<feature type="transmembrane region" description="Helical" evidence="1">
    <location>
        <begin position="49"/>
        <end position="74"/>
    </location>
</feature>
<dbReference type="AlphaFoldDB" id="G7H0X6"/>
<dbReference type="PANTHER" id="PTHR30336:SF6">
    <property type="entry name" value="INTEGRAL MEMBRANE PROTEIN"/>
    <property type="match status" value="1"/>
</dbReference>
<feature type="domain" description="DUF218" evidence="2">
    <location>
        <begin position="91"/>
        <end position="228"/>
    </location>
</feature>
<dbReference type="Proteomes" id="UP000035088">
    <property type="component" value="Unassembled WGS sequence"/>
</dbReference>
<dbReference type="PANTHER" id="PTHR30336">
    <property type="entry name" value="INNER MEMBRANE PROTEIN, PROBABLE PERMEASE"/>
    <property type="match status" value="1"/>
</dbReference>
<dbReference type="GO" id="GO:0005886">
    <property type="term" value="C:plasma membrane"/>
    <property type="evidence" value="ECO:0007669"/>
    <property type="project" value="TreeGrafter"/>
</dbReference>
<dbReference type="Pfam" id="PF02698">
    <property type="entry name" value="DUF218"/>
    <property type="match status" value="1"/>
</dbReference>
<gene>
    <name evidence="3" type="ORF">GOARA_042_00080</name>
</gene>
<reference evidence="3 4" key="1">
    <citation type="submission" date="2011-11" db="EMBL/GenBank/DDBJ databases">
        <title>Whole genome shotgun sequence of Gordonia araii NBRC 100433.</title>
        <authorList>
            <person name="Yoshida Y."/>
            <person name="Hosoyama A."/>
            <person name="Tsuchikane K."/>
            <person name="Katsumata H."/>
            <person name="Yamazaki S."/>
            <person name="Fujita N."/>
        </authorList>
    </citation>
    <scope>NUCLEOTIDE SEQUENCE [LARGE SCALE GENOMIC DNA]</scope>
    <source>
        <strain evidence="3 4">NBRC 100433</strain>
    </source>
</reference>
<dbReference type="CDD" id="cd06259">
    <property type="entry name" value="YdcF-like"/>
    <property type="match status" value="1"/>
</dbReference>
<proteinExistence type="predicted"/>
<dbReference type="STRING" id="1073574.GOARA_042_00080"/>
<dbReference type="EMBL" id="BAEE01000042">
    <property type="protein sequence ID" value="GAB09501.1"/>
    <property type="molecule type" value="Genomic_DNA"/>
</dbReference>
<evidence type="ECO:0000259" key="2">
    <source>
        <dbReference type="Pfam" id="PF02698"/>
    </source>
</evidence>
<organism evidence="3 4">
    <name type="scientific">Gordonia araii NBRC 100433</name>
    <dbReference type="NCBI Taxonomy" id="1073574"/>
    <lineage>
        <taxon>Bacteria</taxon>
        <taxon>Bacillati</taxon>
        <taxon>Actinomycetota</taxon>
        <taxon>Actinomycetes</taxon>
        <taxon>Mycobacteriales</taxon>
        <taxon>Gordoniaceae</taxon>
        <taxon>Gordonia</taxon>
    </lineage>
</organism>